<dbReference type="EMBL" id="KI913965">
    <property type="protein sequence ID" value="ETW00020.1"/>
    <property type="molecule type" value="Genomic_DNA"/>
</dbReference>
<protein>
    <submittedName>
        <fullName evidence="1">Uncharacterized protein</fullName>
    </submittedName>
</protein>
<dbReference type="GeneID" id="20084510"/>
<sequence length="249" mass="28298">MLVFSFQLLPKDKRMLLHHPHHILRPPRSPPTFDDPLSLPVWLVDNIIHEATELPSPAATNPMTYVDTDVADVLSILGRASGAPAAIVSYIAYLGDVCSAYFVDTHDAVVGNAPLDREYLRLIIPAMTVTNLEVFSSMLVLECVSHDQGWASDQTDNQTYRNCWSWVEFEVVDATNAAVLVPRQVMCRNLRASKTYRRHRMQITDKSILRHLQPGCQVVLYLRARYNAWSNHARYASISLIQWWGARQD</sequence>
<dbReference type="STRING" id="157072.A0A024U1C9"/>
<gene>
    <name evidence="1" type="ORF">H310_07460</name>
</gene>
<name>A0A024U1C9_9STRA</name>
<dbReference type="RefSeq" id="XP_008871045.1">
    <property type="nucleotide sequence ID" value="XM_008872823.1"/>
</dbReference>
<reference evidence="1" key="1">
    <citation type="submission" date="2013-12" db="EMBL/GenBank/DDBJ databases">
        <title>The Genome Sequence of Aphanomyces invadans NJM9701.</title>
        <authorList>
            <consortium name="The Broad Institute Genomics Platform"/>
            <person name="Russ C."/>
            <person name="Tyler B."/>
            <person name="van West P."/>
            <person name="Dieguez-Uribeondo J."/>
            <person name="Young S.K."/>
            <person name="Zeng Q."/>
            <person name="Gargeya S."/>
            <person name="Fitzgerald M."/>
            <person name="Abouelleil A."/>
            <person name="Alvarado L."/>
            <person name="Chapman S.B."/>
            <person name="Gainer-Dewar J."/>
            <person name="Goldberg J."/>
            <person name="Griggs A."/>
            <person name="Gujja S."/>
            <person name="Hansen M."/>
            <person name="Howarth C."/>
            <person name="Imamovic A."/>
            <person name="Ireland A."/>
            <person name="Larimer J."/>
            <person name="McCowan C."/>
            <person name="Murphy C."/>
            <person name="Pearson M."/>
            <person name="Poon T.W."/>
            <person name="Priest M."/>
            <person name="Roberts A."/>
            <person name="Saif S."/>
            <person name="Shea T."/>
            <person name="Sykes S."/>
            <person name="Wortman J."/>
            <person name="Nusbaum C."/>
            <person name="Birren B."/>
        </authorList>
    </citation>
    <scope>NUCLEOTIDE SEQUENCE [LARGE SCALE GENOMIC DNA]</scope>
    <source>
        <strain evidence="1">NJM9701</strain>
    </source>
</reference>
<organism evidence="1">
    <name type="scientific">Aphanomyces invadans</name>
    <dbReference type="NCBI Taxonomy" id="157072"/>
    <lineage>
        <taxon>Eukaryota</taxon>
        <taxon>Sar</taxon>
        <taxon>Stramenopiles</taxon>
        <taxon>Oomycota</taxon>
        <taxon>Saprolegniomycetes</taxon>
        <taxon>Saprolegniales</taxon>
        <taxon>Verrucalvaceae</taxon>
        <taxon>Aphanomyces</taxon>
    </lineage>
</organism>
<proteinExistence type="predicted"/>
<evidence type="ECO:0000313" key="1">
    <source>
        <dbReference type="EMBL" id="ETW00020.1"/>
    </source>
</evidence>
<accession>A0A024U1C9</accession>
<dbReference type="AlphaFoldDB" id="A0A024U1C9"/>
<dbReference type="OrthoDB" id="66095at2759"/>
<dbReference type="VEuPathDB" id="FungiDB:H310_07460"/>